<organism evidence="1 2">
    <name type="scientific">Racocetra persica</name>
    <dbReference type="NCBI Taxonomy" id="160502"/>
    <lineage>
        <taxon>Eukaryota</taxon>
        <taxon>Fungi</taxon>
        <taxon>Fungi incertae sedis</taxon>
        <taxon>Mucoromycota</taxon>
        <taxon>Glomeromycotina</taxon>
        <taxon>Glomeromycetes</taxon>
        <taxon>Diversisporales</taxon>
        <taxon>Gigasporaceae</taxon>
        <taxon>Racocetra</taxon>
    </lineage>
</organism>
<sequence>VSDFSENAWFQCFNEGAIAIMGREAKELLKLRDENVELYEECFDQACLNSFVFRCRAKTEIYNEQTRIRYTVTGIAPVDYAARARELYQEIEMMSN</sequence>
<reference evidence="1" key="1">
    <citation type="submission" date="2021-06" db="EMBL/GenBank/DDBJ databases">
        <authorList>
            <person name="Kallberg Y."/>
            <person name="Tangrot J."/>
            <person name="Rosling A."/>
        </authorList>
    </citation>
    <scope>NUCLEOTIDE SEQUENCE</scope>
    <source>
        <strain evidence="1">MA461A</strain>
    </source>
</reference>
<evidence type="ECO:0000313" key="2">
    <source>
        <dbReference type="Proteomes" id="UP000789920"/>
    </source>
</evidence>
<comment type="caution">
    <text evidence="1">The sequence shown here is derived from an EMBL/GenBank/DDBJ whole genome shotgun (WGS) entry which is preliminary data.</text>
</comment>
<gene>
    <name evidence="1" type="ORF">RPERSI_LOCUS29529</name>
</gene>
<feature type="non-terminal residue" evidence="1">
    <location>
        <position position="1"/>
    </location>
</feature>
<dbReference type="EMBL" id="CAJVQC010111760">
    <property type="protein sequence ID" value="CAG8835386.1"/>
    <property type="molecule type" value="Genomic_DNA"/>
</dbReference>
<evidence type="ECO:0000313" key="1">
    <source>
        <dbReference type="EMBL" id="CAG8835386.1"/>
    </source>
</evidence>
<dbReference type="Proteomes" id="UP000789920">
    <property type="component" value="Unassembled WGS sequence"/>
</dbReference>
<accession>A0ACA9SE96</accession>
<keyword evidence="2" id="KW-1185">Reference proteome</keyword>
<name>A0ACA9SE96_9GLOM</name>
<proteinExistence type="predicted"/>
<protein>
    <submittedName>
        <fullName evidence="1">22736_t:CDS:1</fullName>
    </submittedName>
</protein>